<dbReference type="GeneID" id="70244744"/>
<sequence>MAGNIEQVPIFNKTDNSLLLVHLTVLDQDVISNLTNICQKTLQHPAQIQMWTPDKYLLQSVARQYRSRDSVANLYAVAILLYRTGRSSFIVADDLTNRQLTGNCRFGEDKSLSVVEVKVEPKLLITANIEDEVWVHARRVGVLEPNQLNGLIKSCSTKVTSTPSSSKRDATTWGSGTLLHDPDWPPFTADLASSLGRVEYMITVTTALSQRRLPQELINEIVSLADREALPPADMRLWKQQQGKEHIHIFLLFFSNEQESARLQSTLEKIATDKLQRSGGAEVKFSVELIPQDRHGIQSRRDLLSFWKDYRAQQPESEIDDIHLQVLLSPFEEHEVSSAQFATLYADRDGNAIIRRESFGTLLNRNRTSPLKDPREVKFCSPENVEKLRQPNKPSYFQPPLWVPVKESLSDGEIIEWAPVFYLTNKLNSDQDKNIRQELITKNDIDEEFEVRKDCCYVPWERHQDGTPQDIWEIIWEVYQYDLHRSAICCIDQQSGEDNTVLLVKMDYYFEDLEETKYPRDLLKDLLYPDIRGFKYVRVPARDVHTSLINLAIANMGIEDMGDQDLKSFHRPGWPNLKALLPYIEDEDIEEDLAESL</sequence>
<protein>
    <submittedName>
        <fullName evidence="1">Uncharacterized protein</fullName>
    </submittedName>
</protein>
<gene>
    <name evidence="1" type="ORF">BGW36DRAFT_363374</name>
</gene>
<name>A0AAD4PWY7_9EURO</name>
<accession>A0AAD4PWY7</accession>
<dbReference type="Proteomes" id="UP001201262">
    <property type="component" value="Unassembled WGS sequence"/>
</dbReference>
<dbReference type="AlphaFoldDB" id="A0AAD4PWY7"/>
<keyword evidence="2" id="KW-1185">Reference proteome</keyword>
<proteinExistence type="predicted"/>
<reference evidence="1" key="1">
    <citation type="submission" date="2021-12" db="EMBL/GenBank/DDBJ databases">
        <title>Convergent genome expansion in fungi linked to evolution of root-endophyte symbiosis.</title>
        <authorList>
            <consortium name="DOE Joint Genome Institute"/>
            <person name="Ke Y.-H."/>
            <person name="Bonito G."/>
            <person name="Liao H.-L."/>
            <person name="Looney B."/>
            <person name="Rojas-Flechas A."/>
            <person name="Nash J."/>
            <person name="Hameed K."/>
            <person name="Schadt C."/>
            <person name="Martin F."/>
            <person name="Crous P.W."/>
            <person name="Miettinen O."/>
            <person name="Magnuson J.K."/>
            <person name="Labbe J."/>
            <person name="Jacobson D."/>
            <person name="Doktycz M.J."/>
            <person name="Veneault-Fourrey C."/>
            <person name="Kuo A."/>
            <person name="Mondo S."/>
            <person name="Calhoun S."/>
            <person name="Riley R."/>
            <person name="Ohm R."/>
            <person name="LaButti K."/>
            <person name="Andreopoulos B."/>
            <person name="Pangilinan J."/>
            <person name="Nolan M."/>
            <person name="Tritt A."/>
            <person name="Clum A."/>
            <person name="Lipzen A."/>
            <person name="Daum C."/>
            <person name="Barry K."/>
            <person name="Grigoriev I.V."/>
            <person name="Vilgalys R."/>
        </authorList>
    </citation>
    <scope>NUCLEOTIDE SEQUENCE</scope>
    <source>
        <strain evidence="1">PMI_201</strain>
    </source>
</reference>
<comment type="caution">
    <text evidence="1">The sequence shown here is derived from an EMBL/GenBank/DDBJ whole genome shotgun (WGS) entry which is preliminary data.</text>
</comment>
<dbReference type="EMBL" id="JAJTJA010000011">
    <property type="protein sequence ID" value="KAH8692382.1"/>
    <property type="molecule type" value="Genomic_DNA"/>
</dbReference>
<dbReference type="RefSeq" id="XP_046068379.1">
    <property type="nucleotide sequence ID" value="XM_046214457.1"/>
</dbReference>
<organism evidence="1 2">
    <name type="scientific">Talaromyces proteolyticus</name>
    <dbReference type="NCBI Taxonomy" id="1131652"/>
    <lineage>
        <taxon>Eukaryota</taxon>
        <taxon>Fungi</taxon>
        <taxon>Dikarya</taxon>
        <taxon>Ascomycota</taxon>
        <taxon>Pezizomycotina</taxon>
        <taxon>Eurotiomycetes</taxon>
        <taxon>Eurotiomycetidae</taxon>
        <taxon>Eurotiales</taxon>
        <taxon>Trichocomaceae</taxon>
        <taxon>Talaromyces</taxon>
        <taxon>Talaromyces sect. Bacilispori</taxon>
    </lineage>
</organism>
<evidence type="ECO:0000313" key="1">
    <source>
        <dbReference type="EMBL" id="KAH8692382.1"/>
    </source>
</evidence>
<evidence type="ECO:0000313" key="2">
    <source>
        <dbReference type="Proteomes" id="UP001201262"/>
    </source>
</evidence>